<feature type="compositionally biased region" description="Basic and acidic residues" evidence="1">
    <location>
        <begin position="82"/>
        <end position="94"/>
    </location>
</feature>
<comment type="caution">
    <text evidence="3">The sequence shown here is derived from an EMBL/GenBank/DDBJ whole genome shotgun (WGS) entry which is preliminary data.</text>
</comment>
<reference evidence="3" key="1">
    <citation type="submission" date="2022-03" db="EMBL/GenBank/DDBJ databases">
        <authorList>
            <person name="Tunstrom K."/>
        </authorList>
    </citation>
    <scope>NUCLEOTIDE SEQUENCE</scope>
</reference>
<dbReference type="EMBL" id="CAKOGL010000007">
    <property type="protein sequence ID" value="CAH2088976.1"/>
    <property type="molecule type" value="Genomic_DNA"/>
</dbReference>
<proteinExistence type="predicted"/>
<protein>
    <recommendedName>
        <fullName evidence="2">PiggyBac transposable element-derived protein domain-containing protein</fullName>
    </recommendedName>
</protein>
<organism evidence="3 4">
    <name type="scientific">Euphydryas editha</name>
    <name type="common">Edith's checkerspot</name>
    <dbReference type="NCBI Taxonomy" id="104508"/>
    <lineage>
        <taxon>Eukaryota</taxon>
        <taxon>Metazoa</taxon>
        <taxon>Ecdysozoa</taxon>
        <taxon>Arthropoda</taxon>
        <taxon>Hexapoda</taxon>
        <taxon>Insecta</taxon>
        <taxon>Pterygota</taxon>
        <taxon>Neoptera</taxon>
        <taxon>Endopterygota</taxon>
        <taxon>Lepidoptera</taxon>
        <taxon>Glossata</taxon>
        <taxon>Ditrysia</taxon>
        <taxon>Papilionoidea</taxon>
        <taxon>Nymphalidae</taxon>
        <taxon>Nymphalinae</taxon>
        <taxon>Euphydryas</taxon>
    </lineage>
</organism>
<gene>
    <name evidence="3" type="ORF">EEDITHA_LOCUS5078</name>
</gene>
<keyword evidence="4" id="KW-1185">Reference proteome</keyword>
<evidence type="ECO:0000256" key="1">
    <source>
        <dbReference type="SAM" id="MobiDB-lite"/>
    </source>
</evidence>
<feature type="domain" description="PiggyBac transposable element-derived protein" evidence="2">
    <location>
        <begin position="2"/>
        <end position="60"/>
    </location>
</feature>
<dbReference type="AlphaFoldDB" id="A0AAU9TQ30"/>
<dbReference type="Proteomes" id="UP001153954">
    <property type="component" value="Unassembled WGS sequence"/>
</dbReference>
<feature type="region of interest" description="Disordered" evidence="1">
    <location>
        <begin position="82"/>
        <end position="105"/>
    </location>
</feature>
<name>A0AAU9TQ30_EUPED</name>
<evidence type="ECO:0000313" key="4">
    <source>
        <dbReference type="Proteomes" id="UP001153954"/>
    </source>
</evidence>
<accession>A0AAU9TQ30</accession>
<sequence>MYMPNKAGKHGLKMQCLVDSEKFYIYNINLYNGKSSEGFGLTEEEKKKSVPTQATLRLFAYHRHLVFLNGAISRVEGKRLDNSRYTQEKQESHSKKILPAQRSAC</sequence>
<evidence type="ECO:0000259" key="2">
    <source>
        <dbReference type="Pfam" id="PF13843"/>
    </source>
</evidence>
<evidence type="ECO:0000313" key="3">
    <source>
        <dbReference type="EMBL" id="CAH2088976.1"/>
    </source>
</evidence>
<dbReference type="Pfam" id="PF13843">
    <property type="entry name" value="DDE_Tnp_1_7"/>
    <property type="match status" value="1"/>
</dbReference>
<dbReference type="InterPro" id="IPR029526">
    <property type="entry name" value="PGBD"/>
</dbReference>